<evidence type="ECO:0000256" key="1">
    <source>
        <dbReference type="SAM" id="MobiDB-lite"/>
    </source>
</evidence>
<keyword evidence="2" id="KW-0732">Signal</keyword>
<dbReference type="EMBL" id="VKHS01000299">
    <property type="protein sequence ID" value="MBB0230533.1"/>
    <property type="molecule type" value="Genomic_DNA"/>
</dbReference>
<feature type="compositionally biased region" description="Low complexity" evidence="1">
    <location>
        <begin position="37"/>
        <end position="51"/>
    </location>
</feature>
<gene>
    <name evidence="3" type="ORF">FOE67_13665</name>
</gene>
<dbReference type="InterPro" id="IPR046151">
    <property type="entry name" value="DUF6153"/>
</dbReference>
<feature type="chain" id="PRO_5030551094" evidence="2">
    <location>
        <begin position="32"/>
        <end position="151"/>
    </location>
</feature>
<name>A0A7W3T4A3_9ACTN</name>
<dbReference type="Pfam" id="PF19650">
    <property type="entry name" value="DUF6153"/>
    <property type="match status" value="1"/>
</dbReference>
<protein>
    <submittedName>
        <fullName evidence="3">Uncharacterized protein</fullName>
    </submittedName>
</protein>
<dbReference type="RefSeq" id="WP_182664077.1">
    <property type="nucleotide sequence ID" value="NZ_VKHS01000299.1"/>
</dbReference>
<evidence type="ECO:0000313" key="3">
    <source>
        <dbReference type="EMBL" id="MBB0230533.1"/>
    </source>
</evidence>
<keyword evidence="4" id="KW-1185">Reference proteome</keyword>
<sequence>MSRSIRLFRVLPLLLGVLLLHGVGLPALAHAAVTAPGHHPAAHPAAGPAAHAAHHGPTRAHGPTHPSTAVPHAPGRPGVERSADVREPCGHTERTEVGCAAAGVALAPAPPLPTSIAPLPVPVTVPIGARPCAPIGCRAPPSLSELQLLRI</sequence>
<dbReference type="Proteomes" id="UP000530234">
    <property type="component" value="Unassembled WGS sequence"/>
</dbReference>
<organism evidence="3 4">
    <name type="scientific">Streptomyces calidiresistens</name>
    <dbReference type="NCBI Taxonomy" id="1485586"/>
    <lineage>
        <taxon>Bacteria</taxon>
        <taxon>Bacillati</taxon>
        <taxon>Actinomycetota</taxon>
        <taxon>Actinomycetes</taxon>
        <taxon>Kitasatosporales</taxon>
        <taxon>Streptomycetaceae</taxon>
        <taxon>Streptomyces</taxon>
    </lineage>
</organism>
<evidence type="ECO:0000313" key="4">
    <source>
        <dbReference type="Proteomes" id="UP000530234"/>
    </source>
</evidence>
<feature type="region of interest" description="Disordered" evidence="1">
    <location>
        <begin position="37"/>
        <end position="90"/>
    </location>
</feature>
<dbReference type="AlphaFoldDB" id="A0A7W3T4A3"/>
<feature type="compositionally biased region" description="Basic and acidic residues" evidence="1">
    <location>
        <begin position="78"/>
        <end position="90"/>
    </location>
</feature>
<accession>A0A7W3T4A3</accession>
<comment type="caution">
    <text evidence="3">The sequence shown here is derived from an EMBL/GenBank/DDBJ whole genome shotgun (WGS) entry which is preliminary data.</text>
</comment>
<proteinExistence type="predicted"/>
<evidence type="ECO:0000256" key="2">
    <source>
        <dbReference type="SAM" id="SignalP"/>
    </source>
</evidence>
<reference evidence="4" key="1">
    <citation type="submission" date="2019-10" db="EMBL/GenBank/DDBJ databases">
        <title>Streptomyces sp. nov., a novel actinobacterium isolated from alkaline environment.</title>
        <authorList>
            <person name="Golinska P."/>
        </authorList>
    </citation>
    <scope>NUCLEOTIDE SEQUENCE [LARGE SCALE GENOMIC DNA]</scope>
    <source>
        <strain evidence="4">DSM 42108</strain>
    </source>
</reference>
<feature type="signal peptide" evidence="2">
    <location>
        <begin position="1"/>
        <end position="31"/>
    </location>
</feature>